<dbReference type="EMBL" id="JBGEHV010000048">
    <property type="protein sequence ID" value="MEY8042088.1"/>
    <property type="molecule type" value="Genomic_DNA"/>
</dbReference>
<organism evidence="1 2">
    <name type="scientific">Saccharopolyspora cebuensis</name>
    <dbReference type="NCBI Taxonomy" id="418759"/>
    <lineage>
        <taxon>Bacteria</taxon>
        <taxon>Bacillati</taxon>
        <taxon>Actinomycetota</taxon>
        <taxon>Actinomycetes</taxon>
        <taxon>Pseudonocardiales</taxon>
        <taxon>Pseudonocardiaceae</taxon>
        <taxon>Saccharopolyspora</taxon>
    </lineage>
</organism>
<reference evidence="1 2" key="1">
    <citation type="submission" date="2024-08" db="EMBL/GenBank/DDBJ databases">
        <title>Genome mining of Saccharopolyspora cebuensis PGLac3 from Nigerian medicinal plant.</title>
        <authorList>
            <person name="Ezeobiora C.E."/>
            <person name="Igbokwe N.H."/>
            <person name="Amin D.H."/>
            <person name="Mendie U.E."/>
        </authorList>
    </citation>
    <scope>NUCLEOTIDE SEQUENCE [LARGE SCALE GENOMIC DNA]</scope>
    <source>
        <strain evidence="1 2">PGLac3</strain>
    </source>
</reference>
<gene>
    <name evidence="1" type="ORF">AB8O55_21965</name>
</gene>
<sequence length="156" mass="17026">MTATGTATVVTVVFHHIYRYARTPREIAALIDQIVEAPLDPMVHVTVWDRPCLSHRDPGGPAAPAVRLRVSSYPGTGWGALNWADARPGAAGGELVDSFNPDADERTPPLLFDEEGDLWFPASASLPLDRVREAVAEYCGTGLRPACVRWQPGCWY</sequence>
<proteinExistence type="predicted"/>
<dbReference type="InterPro" id="IPR025680">
    <property type="entry name" value="DddI"/>
</dbReference>
<comment type="caution">
    <text evidence="1">The sequence shown here is derived from an EMBL/GenBank/DDBJ whole genome shotgun (WGS) entry which is preliminary data.</text>
</comment>
<keyword evidence="2" id="KW-1185">Reference proteome</keyword>
<accession>A0ABV4CLZ2</accession>
<protein>
    <submittedName>
        <fullName evidence="1">Imm1 family immunity protein</fullName>
    </submittedName>
</protein>
<evidence type="ECO:0000313" key="2">
    <source>
        <dbReference type="Proteomes" id="UP001564626"/>
    </source>
</evidence>
<evidence type="ECO:0000313" key="1">
    <source>
        <dbReference type="EMBL" id="MEY8042088.1"/>
    </source>
</evidence>
<name>A0ABV4CLZ2_9PSEU</name>
<dbReference type="RefSeq" id="WP_345362943.1">
    <property type="nucleotide sequence ID" value="NZ_BAABII010000007.1"/>
</dbReference>
<dbReference type="Proteomes" id="UP001564626">
    <property type="component" value="Unassembled WGS sequence"/>
</dbReference>
<dbReference type="Pfam" id="PF14430">
    <property type="entry name" value="Imm1"/>
    <property type="match status" value="1"/>
</dbReference>